<sequence>MDATLRIRDKPRLLSKIVQKSVRNKYEEAITNLKTIMASEFPRTFDDETVRTGSRAQTTGPNRGAVPQIFAKTAPKPEKAGIRPPVLPQPKKHGAKKDSGSWQGAANIFLIPRTFGFRWHSGSWQGAANIFLIPRTFGFRWRRPTSPKPYAVHLGATDNSKSLGRGEFRGPNSPGLSETLDDKTARTRSSAQTTGANRGAVPNIFAKTVPKPEKAGIRPPVLPQPKNTEPRRILALGKGPQKHGAKKDSGSWQGAANIFLTPRTFGFRRRRPTSPKPYAVDLGATEDGATDNSKSLGRGEFRRPNSPGPSTTKRTKCLHCVLTFDTFAATRQHERRAHPESYRKDWRPRTHYHVQDRKYRSQKGGGRHITTRYEDRTVRASDPAPKREAGIQAVSRKGQAREENQWYLRATPSAAPKEPPAVPQASTSAAADSSDDQQPAPSTLQPLRTSCSDLEADPNEAFTTRRLLSPIPSKGNKAQAVVTPKGW</sequence>
<gene>
    <name evidence="3" type="ORF">QE152_g22122</name>
</gene>
<name>A0AAW1KL59_POPJA</name>
<protein>
    <recommendedName>
        <fullName evidence="2">C2H2-type domain-containing protein</fullName>
    </recommendedName>
</protein>
<evidence type="ECO:0000313" key="3">
    <source>
        <dbReference type="EMBL" id="KAK9720301.1"/>
    </source>
</evidence>
<reference evidence="3 4" key="1">
    <citation type="journal article" date="2024" name="BMC Genomics">
        <title>De novo assembly and annotation of Popillia japonica's genome with initial clues to its potential as an invasive pest.</title>
        <authorList>
            <person name="Cucini C."/>
            <person name="Boschi S."/>
            <person name="Funari R."/>
            <person name="Cardaioli E."/>
            <person name="Iannotti N."/>
            <person name="Marturano G."/>
            <person name="Paoli F."/>
            <person name="Bruttini M."/>
            <person name="Carapelli A."/>
            <person name="Frati F."/>
            <person name="Nardi F."/>
        </authorList>
    </citation>
    <scope>NUCLEOTIDE SEQUENCE [LARGE SCALE GENOMIC DNA]</scope>
    <source>
        <strain evidence="3">DMR45628</strain>
    </source>
</reference>
<dbReference type="AlphaFoldDB" id="A0AAW1KL59"/>
<dbReference type="Proteomes" id="UP001458880">
    <property type="component" value="Unassembled WGS sequence"/>
</dbReference>
<feature type="region of interest" description="Disordered" evidence="1">
    <location>
        <begin position="351"/>
        <end position="487"/>
    </location>
</feature>
<evidence type="ECO:0000313" key="4">
    <source>
        <dbReference type="Proteomes" id="UP001458880"/>
    </source>
</evidence>
<proteinExistence type="predicted"/>
<accession>A0AAW1KL59</accession>
<keyword evidence="4" id="KW-1185">Reference proteome</keyword>
<dbReference type="InterPro" id="IPR013087">
    <property type="entry name" value="Znf_C2H2_type"/>
</dbReference>
<feature type="compositionally biased region" description="Polar residues" evidence="1">
    <location>
        <begin position="187"/>
        <end position="196"/>
    </location>
</feature>
<feature type="domain" description="C2H2-type" evidence="2">
    <location>
        <begin position="317"/>
        <end position="338"/>
    </location>
</feature>
<dbReference type="PROSITE" id="PS00028">
    <property type="entry name" value="ZINC_FINGER_C2H2_1"/>
    <property type="match status" value="1"/>
</dbReference>
<evidence type="ECO:0000256" key="1">
    <source>
        <dbReference type="SAM" id="MobiDB-lite"/>
    </source>
</evidence>
<feature type="region of interest" description="Disordered" evidence="1">
    <location>
        <begin position="154"/>
        <end position="202"/>
    </location>
</feature>
<comment type="caution">
    <text evidence="3">The sequence shown here is derived from an EMBL/GenBank/DDBJ whole genome shotgun (WGS) entry which is preliminary data.</text>
</comment>
<feature type="region of interest" description="Disordered" evidence="1">
    <location>
        <begin position="267"/>
        <end position="314"/>
    </location>
</feature>
<evidence type="ECO:0000259" key="2">
    <source>
        <dbReference type="PROSITE" id="PS00028"/>
    </source>
</evidence>
<dbReference type="EMBL" id="JASPKY010000211">
    <property type="protein sequence ID" value="KAK9720301.1"/>
    <property type="molecule type" value="Genomic_DNA"/>
</dbReference>
<organism evidence="3 4">
    <name type="scientific">Popillia japonica</name>
    <name type="common">Japanese beetle</name>
    <dbReference type="NCBI Taxonomy" id="7064"/>
    <lineage>
        <taxon>Eukaryota</taxon>
        <taxon>Metazoa</taxon>
        <taxon>Ecdysozoa</taxon>
        <taxon>Arthropoda</taxon>
        <taxon>Hexapoda</taxon>
        <taxon>Insecta</taxon>
        <taxon>Pterygota</taxon>
        <taxon>Neoptera</taxon>
        <taxon>Endopterygota</taxon>
        <taxon>Coleoptera</taxon>
        <taxon>Polyphaga</taxon>
        <taxon>Scarabaeiformia</taxon>
        <taxon>Scarabaeidae</taxon>
        <taxon>Rutelinae</taxon>
        <taxon>Popillia</taxon>
    </lineage>
</organism>
<feature type="region of interest" description="Disordered" evidence="1">
    <location>
        <begin position="74"/>
        <end position="100"/>
    </location>
</feature>
<feature type="compositionally biased region" description="Low complexity" evidence="1">
    <location>
        <begin position="423"/>
        <end position="443"/>
    </location>
</feature>
<feature type="compositionally biased region" description="Basic and acidic residues" evidence="1">
    <location>
        <begin position="371"/>
        <end position="389"/>
    </location>
</feature>